<organism evidence="22 23">
    <name type="scientific">Cloacibacterium rupense</name>
    <dbReference type="NCBI Taxonomy" id="517423"/>
    <lineage>
        <taxon>Bacteria</taxon>
        <taxon>Pseudomonadati</taxon>
        <taxon>Bacteroidota</taxon>
        <taxon>Flavobacteriia</taxon>
        <taxon>Flavobacteriales</taxon>
        <taxon>Weeksellaceae</taxon>
    </lineage>
</organism>
<keyword evidence="8 17" id="KW-0521">NADP</keyword>
<comment type="cofactor">
    <cofactor evidence="17">
        <name>Mg(2+)</name>
        <dbReference type="ChEBI" id="CHEBI:18420"/>
    </cofactor>
</comment>
<keyword evidence="7 17" id="KW-0067">ATP-binding</keyword>
<comment type="similarity">
    <text evidence="17">Belongs to the NnrD/CARKD family.</text>
</comment>
<feature type="binding site" evidence="18">
    <location>
        <position position="58"/>
    </location>
    <ligand>
        <name>K(+)</name>
        <dbReference type="ChEBI" id="CHEBI:29103"/>
    </ligand>
</feature>
<accession>A0ABQ2NHP8</accession>
<dbReference type="HAMAP" id="MF_01965">
    <property type="entry name" value="NADHX_dehydratase"/>
    <property type="match status" value="1"/>
</dbReference>
<protein>
    <recommendedName>
        <fullName evidence="19">Bifunctional NAD(P)H-hydrate repair enzyme</fullName>
    </recommendedName>
    <alternativeName>
        <fullName evidence="19">Nicotinamide nucleotide repair protein</fullName>
    </alternativeName>
    <domain>
        <recommendedName>
            <fullName evidence="19">ADP-dependent (S)-NAD(P)H-hydrate dehydratase</fullName>
            <ecNumber evidence="19">4.2.1.136</ecNumber>
        </recommendedName>
        <alternativeName>
            <fullName evidence="19">ADP-dependent NAD(P)HX dehydratase</fullName>
        </alternativeName>
    </domain>
    <domain>
        <recommendedName>
            <fullName evidence="19">NAD(P)H-hydrate epimerase</fullName>
            <ecNumber evidence="19">5.1.99.6</ecNumber>
        </recommendedName>
    </domain>
</protein>
<dbReference type="InterPro" id="IPR030677">
    <property type="entry name" value="Nnr"/>
</dbReference>
<comment type="cofactor">
    <cofactor evidence="18 19">
        <name>K(+)</name>
        <dbReference type="ChEBI" id="CHEBI:29103"/>
    </cofactor>
    <text evidence="18 19">Binds 1 potassium ion per subunit.</text>
</comment>
<evidence type="ECO:0000259" key="20">
    <source>
        <dbReference type="PROSITE" id="PS51383"/>
    </source>
</evidence>
<name>A0ABQ2NHP8_9FLAO</name>
<comment type="caution">
    <text evidence="22">The sequence shown here is derived from an EMBL/GenBank/DDBJ whole genome shotgun (WGS) entry which is preliminary data.</text>
</comment>
<feature type="domain" description="YjeF N-terminal" evidence="21">
    <location>
        <begin position="9"/>
        <end position="216"/>
    </location>
</feature>
<dbReference type="PANTHER" id="PTHR12592:SF0">
    <property type="entry name" value="ATP-DEPENDENT (S)-NAD(P)H-HYDRATE DEHYDRATASE"/>
    <property type="match status" value="1"/>
</dbReference>
<feature type="binding site" evidence="18">
    <location>
        <position position="161"/>
    </location>
    <ligand>
        <name>K(+)</name>
        <dbReference type="ChEBI" id="CHEBI:29103"/>
    </ligand>
</feature>
<evidence type="ECO:0000256" key="2">
    <source>
        <dbReference type="ARBA" id="ARBA00000909"/>
    </source>
</evidence>
<evidence type="ECO:0000256" key="5">
    <source>
        <dbReference type="ARBA" id="ARBA00022723"/>
    </source>
</evidence>
<dbReference type="PIRSF" id="PIRSF017184">
    <property type="entry name" value="Nnr"/>
    <property type="match status" value="1"/>
</dbReference>
<comment type="catalytic activity">
    <reaction evidence="15 17 19">
        <text>(6S)-NADHX + ADP = AMP + phosphate + NADH + H(+)</text>
        <dbReference type="Rhea" id="RHEA:32223"/>
        <dbReference type="ChEBI" id="CHEBI:15378"/>
        <dbReference type="ChEBI" id="CHEBI:43474"/>
        <dbReference type="ChEBI" id="CHEBI:57945"/>
        <dbReference type="ChEBI" id="CHEBI:64074"/>
        <dbReference type="ChEBI" id="CHEBI:456215"/>
        <dbReference type="ChEBI" id="CHEBI:456216"/>
        <dbReference type="EC" id="4.2.1.136"/>
    </reaction>
</comment>
<comment type="subunit">
    <text evidence="17">Homotetramer.</text>
</comment>
<evidence type="ECO:0000256" key="12">
    <source>
        <dbReference type="ARBA" id="ARBA00023239"/>
    </source>
</evidence>
<evidence type="ECO:0000256" key="1">
    <source>
        <dbReference type="ARBA" id="ARBA00000013"/>
    </source>
</evidence>
<dbReference type="CDD" id="cd01171">
    <property type="entry name" value="YXKO-related"/>
    <property type="match status" value="1"/>
</dbReference>
<dbReference type="RefSeq" id="WP_188616724.1">
    <property type="nucleotide sequence ID" value="NZ_BMLV01000001.1"/>
</dbReference>
<dbReference type="InterPro" id="IPR004443">
    <property type="entry name" value="YjeF_N_dom"/>
</dbReference>
<keyword evidence="12 17" id="KW-0456">Lyase</keyword>
<keyword evidence="10 17" id="KW-0520">NAD</keyword>
<dbReference type="HAMAP" id="MF_01966">
    <property type="entry name" value="NADHX_epimerase"/>
    <property type="match status" value="1"/>
</dbReference>
<dbReference type="PROSITE" id="PS51385">
    <property type="entry name" value="YJEF_N"/>
    <property type="match status" value="1"/>
</dbReference>
<feature type="binding site" evidence="18">
    <location>
        <position position="125"/>
    </location>
    <ligand>
        <name>K(+)</name>
        <dbReference type="ChEBI" id="CHEBI:29103"/>
    </ligand>
</feature>
<dbReference type="Gene3D" id="3.40.50.10260">
    <property type="entry name" value="YjeF N-terminal domain"/>
    <property type="match status" value="1"/>
</dbReference>
<feature type="binding site" evidence="17">
    <location>
        <begin position="408"/>
        <end position="412"/>
    </location>
    <ligand>
        <name>AMP</name>
        <dbReference type="ChEBI" id="CHEBI:456215"/>
    </ligand>
</feature>
<keyword evidence="13" id="KW-0511">Multifunctional enzyme</keyword>
<reference evidence="23" key="1">
    <citation type="journal article" date="2019" name="Int. J. Syst. Evol. Microbiol.">
        <title>The Global Catalogue of Microorganisms (GCM) 10K type strain sequencing project: providing services to taxonomists for standard genome sequencing and annotation.</title>
        <authorList>
            <consortium name="The Broad Institute Genomics Platform"/>
            <consortium name="The Broad Institute Genome Sequencing Center for Infectious Disease"/>
            <person name="Wu L."/>
            <person name="Ma J."/>
        </authorList>
    </citation>
    <scope>NUCLEOTIDE SEQUENCE [LARGE SCALE GENOMIC DNA]</scope>
    <source>
        <strain evidence="23">CGMCC 1.7656</strain>
    </source>
</reference>
<feature type="domain" description="YjeF C-terminal" evidence="20">
    <location>
        <begin position="226"/>
        <end position="497"/>
    </location>
</feature>
<sequence>MKIFTASQIRACDDFTIQNEPVSSLLLMERAAQKCTDFLFQILDIEQKIHIFCGNGNNGGDGFAIARMLYYLSFDVVVYINKSQEHFSKDAQVNFNLLKELSGIEIKDFSEFYLTEIIENEVIIDAVFGSGLNRKLDGELAKTIEKMNFAKGTKISIDIPSGLFCDEIIEADAVVFKADYTLSFQFYKKAFLHPETGKYCGKIEILNIGLHQKYINVTETSNFTIDGDLIREIYLPRNEFSHKGNFGKTCIIAGSFGKIGAAVLATKSALRTGSGLTYILAPKCGYEILQTSCPEAMFLYGGKDFIQNFEVENDFICGIGPGLGTDPEMEEKFLEFLNNYSLPLVLDADALNILAKNSENLNLIPRNSIITPHPKEFARLFGETKNSFERLNLAKLKAKELQIFIVLKDHHTQIVTPEGEVFYNVTGNSGLAKGGSGDVLLGMIASLLAQNYSPKNACVFGVWLHGKAADFAAEKFSKEAMQPSDVIDNLGEVFKKLY</sequence>
<comment type="similarity">
    <text evidence="3 19">In the N-terminal section; belongs to the NnrE/AIBP family.</text>
</comment>
<dbReference type="PANTHER" id="PTHR12592">
    <property type="entry name" value="ATP-DEPENDENT (S)-NAD(P)H-HYDRATE DEHYDRATASE FAMILY MEMBER"/>
    <property type="match status" value="1"/>
</dbReference>
<evidence type="ECO:0000256" key="9">
    <source>
        <dbReference type="ARBA" id="ARBA00022958"/>
    </source>
</evidence>
<dbReference type="SUPFAM" id="SSF53613">
    <property type="entry name" value="Ribokinase-like"/>
    <property type="match status" value="1"/>
</dbReference>
<comment type="catalytic activity">
    <reaction evidence="2 18 19">
        <text>(6R)-NADPHX = (6S)-NADPHX</text>
        <dbReference type="Rhea" id="RHEA:32227"/>
        <dbReference type="ChEBI" id="CHEBI:64076"/>
        <dbReference type="ChEBI" id="CHEBI:64077"/>
        <dbReference type="EC" id="5.1.99.6"/>
    </reaction>
</comment>
<proteinExistence type="inferred from homology"/>
<evidence type="ECO:0000313" key="22">
    <source>
        <dbReference type="EMBL" id="GGP02548.1"/>
    </source>
</evidence>
<dbReference type="Pfam" id="PF01256">
    <property type="entry name" value="Carb_kinase"/>
    <property type="match status" value="1"/>
</dbReference>
<comment type="catalytic activity">
    <reaction evidence="16 17 19">
        <text>(6S)-NADPHX + ADP = AMP + phosphate + NADPH + H(+)</text>
        <dbReference type="Rhea" id="RHEA:32235"/>
        <dbReference type="ChEBI" id="CHEBI:15378"/>
        <dbReference type="ChEBI" id="CHEBI:43474"/>
        <dbReference type="ChEBI" id="CHEBI:57783"/>
        <dbReference type="ChEBI" id="CHEBI:64076"/>
        <dbReference type="ChEBI" id="CHEBI:456215"/>
        <dbReference type="ChEBI" id="CHEBI:456216"/>
        <dbReference type="EC" id="4.2.1.136"/>
    </reaction>
</comment>
<evidence type="ECO:0000256" key="15">
    <source>
        <dbReference type="ARBA" id="ARBA00048238"/>
    </source>
</evidence>
<feature type="binding site" evidence="18">
    <location>
        <begin position="129"/>
        <end position="135"/>
    </location>
    <ligand>
        <name>(6S)-NADPHX</name>
        <dbReference type="ChEBI" id="CHEBI:64076"/>
    </ligand>
</feature>
<dbReference type="NCBIfam" id="TIGR00196">
    <property type="entry name" value="yjeF_cterm"/>
    <property type="match status" value="1"/>
</dbReference>
<feature type="binding site" evidence="17">
    <location>
        <position position="261"/>
    </location>
    <ligand>
        <name>(6S)-NADPHX</name>
        <dbReference type="ChEBI" id="CHEBI:64076"/>
    </ligand>
</feature>
<keyword evidence="5 18" id="KW-0479">Metal-binding</keyword>
<feature type="binding site" evidence="18">
    <location>
        <begin position="57"/>
        <end position="61"/>
    </location>
    <ligand>
        <name>(6S)-NADPHX</name>
        <dbReference type="ChEBI" id="CHEBI:64076"/>
    </ligand>
</feature>
<evidence type="ECO:0000256" key="3">
    <source>
        <dbReference type="ARBA" id="ARBA00006001"/>
    </source>
</evidence>
<feature type="binding site" evidence="17">
    <location>
        <position position="437"/>
    </location>
    <ligand>
        <name>AMP</name>
        <dbReference type="ChEBI" id="CHEBI:456215"/>
    </ligand>
</feature>
<evidence type="ECO:0000256" key="11">
    <source>
        <dbReference type="ARBA" id="ARBA00023235"/>
    </source>
</evidence>
<evidence type="ECO:0000256" key="4">
    <source>
        <dbReference type="ARBA" id="ARBA00009524"/>
    </source>
</evidence>
<keyword evidence="9 18" id="KW-0630">Potassium</keyword>
<evidence type="ECO:0000256" key="6">
    <source>
        <dbReference type="ARBA" id="ARBA00022741"/>
    </source>
</evidence>
<evidence type="ECO:0000256" key="8">
    <source>
        <dbReference type="ARBA" id="ARBA00022857"/>
    </source>
</evidence>
<dbReference type="Gene3D" id="3.40.1190.20">
    <property type="match status" value="1"/>
</dbReference>
<evidence type="ECO:0000256" key="10">
    <source>
        <dbReference type="ARBA" id="ARBA00023027"/>
    </source>
</evidence>
<gene>
    <name evidence="17" type="primary">nnrD</name>
    <name evidence="18" type="synonym">nnrE</name>
    <name evidence="22" type="ORF">GCM10010992_07380</name>
</gene>
<feature type="binding site" evidence="17">
    <location>
        <position position="438"/>
    </location>
    <ligand>
        <name>(6S)-NADPHX</name>
        <dbReference type="ChEBI" id="CHEBI:64076"/>
    </ligand>
</feature>
<evidence type="ECO:0000256" key="7">
    <source>
        <dbReference type="ARBA" id="ARBA00022840"/>
    </source>
</evidence>
<comment type="function">
    <text evidence="18">Catalyzes the epimerization of the S- and R-forms of NAD(P)HX, a damaged form of NAD(P)H that is a result of enzymatic or heat-dependent hydration. This is a prerequisite for the S-specific NAD(P)H-hydrate dehydratase to allow the repair of both epimers of NAD(P)HX.</text>
</comment>
<evidence type="ECO:0000313" key="23">
    <source>
        <dbReference type="Proteomes" id="UP000620064"/>
    </source>
</evidence>
<feature type="binding site" evidence="17">
    <location>
        <position position="322"/>
    </location>
    <ligand>
        <name>(6S)-NADPHX</name>
        <dbReference type="ChEBI" id="CHEBI:64076"/>
    </ligand>
</feature>
<feature type="binding site" evidence="17">
    <location>
        <position position="373"/>
    </location>
    <ligand>
        <name>(6S)-NADPHX</name>
        <dbReference type="ChEBI" id="CHEBI:64076"/>
    </ligand>
</feature>
<keyword evidence="11 18" id="KW-0413">Isomerase</keyword>
<comment type="function">
    <text evidence="17">Catalyzes the dehydration of the S-form of NAD(P)HX at the expense of ADP, which is converted to AMP. Together with NAD(P)HX epimerase, which catalyzes the epimerization of the S- and R-forms, the enzyme allows the repair of both epimers of NAD(P)HX, a damaged form of NAD(P)H that is a result of enzymatic or heat-dependent hydration.</text>
</comment>
<dbReference type="Proteomes" id="UP000620064">
    <property type="component" value="Unassembled WGS sequence"/>
</dbReference>
<feature type="binding site" evidence="18">
    <location>
        <position position="158"/>
    </location>
    <ligand>
        <name>(6S)-NADPHX</name>
        <dbReference type="ChEBI" id="CHEBI:64076"/>
    </ligand>
</feature>
<evidence type="ECO:0000256" key="17">
    <source>
        <dbReference type="HAMAP-Rule" id="MF_01965"/>
    </source>
</evidence>
<dbReference type="PROSITE" id="PS51383">
    <property type="entry name" value="YJEF_C_3"/>
    <property type="match status" value="1"/>
</dbReference>
<dbReference type="Pfam" id="PF03853">
    <property type="entry name" value="YjeF_N"/>
    <property type="match status" value="1"/>
</dbReference>
<comment type="catalytic activity">
    <reaction evidence="1 18 19">
        <text>(6R)-NADHX = (6S)-NADHX</text>
        <dbReference type="Rhea" id="RHEA:32215"/>
        <dbReference type="ChEBI" id="CHEBI:64074"/>
        <dbReference type="ChEBI" id="CHEBI:64075"/>
        <dbReference type="EC" id="5.1.99.6"/>
    </reaction>
</comment>
<evidence type="ECO:0000256" key="13">
    <source>
        <dbReference type="ARBA" id="ARBA00023268"/>
    </source>
</evidence>
<evidence type="ECO:0000256" key="16">
    <source>
        <dbReference type="ARBA" id="ARBA00049209"/>
    </source>
</evidence>
<evidence type="ECO:0000259" key="21">
    <source>
        <dbReference type="PROSITE" id="PS51385"/>
    </source>
</evidence>
<dbReference type="InterPro" id="IPR036652">
    <property type="entry name" value="YjeF_N_dom_sf"/>
</dbReference>
<comment type="similarity">
    <text evidence="4 19">In the C-terminal section; belongs to the NnrD/CARKD family.</text>
</comment>
<evidence type="ECO:0000256" key="19">
    <source>
        <dbReference type="PIRNR" id="PIRNR017184"/>
    </source>
</evidence>
<dbReference type="InterPro" id="IPR000631">
    <property type="entry name" value="CARKD"/>
</dbReference>
<dbReference type="InterPro" id="IPR029056">
    <property type="entry name" value="Ribokinase-like"/>
</dbReference>
<keyword evidence="6 17" id="KW-0547">Nucleotide-binding</keyword>
<comment type="function">
    <text evidence="14 19">Bifunctional enzyme that catalyzes the epimerization of the S- and R-forms of NAD(P)HX and the dehydration of the S-form of NAD(P)HX at the expense of ADP, which is converted to AMP. This allows the repair of both epimers of NAD(P)HX, a damaged form of NAD(P)H that is a result of enzymatic or heat-dependent hydration.</text>
</comment>
<keyword evidence="23" id="KW-1185">Reference proteome</keyword>
<comment type="caution">
    <text evidence="18">Lacks conserved residue(s) required for the propagation of feature annotation.</text>
</comment>
<comment type="similarity">
    <text evidence="18">Belongs to the NnrE/AIBP family.</text>
</comment>
<dbReference type="EMBL" id="BMLV01000001">
    <property type="protein sequence ID" value="GGP02548.1"/>
    <property type="molecule type" value="Genomic_DNA"/>
</dbReference>
<evidence type="ECO:0000256" key="18">
    <source>
        <dbReference type="HAMAP-Rule" id="MF_01966"/>
    </source>
</evidence>
<dbReference type="EC" id="4.2.1.136" evidence="19"/>
<dbReference type="SUPFAM" id="SSF64153">
    <property type="entry name" value="YjeF N-terminal domain-like"/>
    <property type="match status" value="1"/>
</dbReference>
<evidence type="ECO:0000256" key="14">
    <source>
        <dbReference type="ARBA" id="ARBA00025153"/>
    </source>
</evidence>
<dbReference type="NCBIfam" id="TIGR00197">
    <property type="entry name" value="yjeF_nterm"/>
    <property type="match status" value="1"/>
</dbReference>
<dbReference type="EC" id="5.1.99.6" evidence="19"/>